<protein>
    <recommendedName>
        <fullName evidence="2">PhoD-like phosphatase metallophosphatase domain-containing protein</fullName>
    </recommendedName>
</protein>
<evidence type="ECO:0000256" key="1">
    <source>
        <dbReference type="SAM" id="SignalP"/>
    </source>
</evidence>
<dbReference type="RefSeq" id="WP_189582805.1">
    <property type="nucleotide sequence ID" value="NZ_BMYV01000001.1"/>
</dbReference>
<name>A0A918KHT5_9PROT</name>
<sequence length="377" mass="42278">MKHLISLLATAALSSCFLAACATMPSSTSDPVETGVTPMTSAPLDMSKPLTRIAFGSCLDETKDQTIWNKVAVENADLFLFTGDNVYGDTYKSDPRWTDPTMPKMRDSYNTLAAVPEFANFRAKTPMLTTWDDHDYGANDAGAYYQFKDLAQEIYLDAWAVPANDERRKRNGVHTSKIIGPVGQRVQVIMLDTRFFRTELQATDERNAAGKERYVPLEGGHGTMLGDDQWKWLAAELKKPAELRLLVSSIQVHADGHGWEAWRTMPAERQKLYDLIDDSQAEGVVLISGDRHAGSIYRRNDITDYPLYEVTASSLNLPQSTWRAEAGNTDMEDGPYRLHPMQFEVNYGIIDVDWDKKQAKLKVVSPKGGDFVNIFSF</sequence>
<dbReference type="CDD" id="cd07389">
    <property type="entry name" value="MPP_PhoD"/>
    <property type="match status" value="1"/>
</dbReference>
<dbReference type="PANTHER" id="PTHR33987:SF1">
    <property type="entry name" value="CALCINEURIN-LIKE METALLO-PHOSPHOESTERASE SUPERFAMILY PROTEIN"/>
    <property type="match status" value="1"/>
</dbReference>
<organism evidence="3 4">
    <name type="scientific">Litorimonas cladophorae</name>
    <dbReference type="NCBI Taxonomy" id="1220491"/>
    <lineage>
        <taxon>Bacteria</taxon>
        <taxon>Pseudomonadati</taxon>
        <taxon>Pseudomonadota</taxon>
        <taxon>Alphaproteobacteria</taxon>
        <taxon>Maricaulales</taxon>
        <taxon>Robiginitomaculaceae</taxon>
    </lineage>
</organism>
<evidence type="ECO:0000259" key="2">
    <source>
        <dbReference type="Pfam" id="PF09423"/>
    </source>
</evidence>
<evidence type="ECO:0000313" key="3">
    <source>
        <dbReference type="EMBL" id="GGX63821.1"/>
    </source>
</evidence>
<dbReference type="InterPro" id="IPR018946">
    <property type="entry name" value="PhoD-like_MPP"/>
</dbReference>
<dbReference type="SUPFAM" id="SSF56300">
    <property type="entry name" value="Metallo-dependent phosphatases"/>
    <property type="match status" value="1"/>
</dbReference>
<feature type="domain" description="PhoD-like phosphatase metallophosphatase" evidence="2">
    <location>
        <begin position="65"/>
        <end position="325"/>
    </location>
</feature>
<accession>A0A918KHT5</accession>
<dbReference type="PANTHER" id="PTHR33987">
    <property type="entry name" value="CALCINEURIN-LIKE METALLO-PHOSPHOESTERASE SUPERFAMILY PROTEIN"/>
    <property type="match status" value="1"/>
</dbReference>
<dbReference type="InterPro" id="IPR038607">
    <property type="entry name" value="PhoD-like_sf"/>
</dbReference>
<dbReference type="Proteomes" id="UP000600865">
    <property type="component" value="Unassembled WGS sequence"/>
</dbReference>
<dbReference type="PROSITE" id="PS51257">
    <property type="entry name" value="PROKAR_LIPOPROTEIN"/>
    <property type="match status" value="1"/>
</dbReference>
<feature type="signal peptide" evidence="1">
    <location>
        <begin position="1"/>
        <end position="22"/>
    </location>
</feature>
<dbReference type="Pfam" id="PF09423">
    <property type="entry name" value="PhoD"/>
    <property type="match status" value="1"/>
</dbReference>
<dbReference type="InterPro" id="IPR029052">
    <property type="entry name" value="Metallo-depent_PP-like"/>
</dbReference>
<dbReference type="AlphaFoldDB" id="A0A918KHT5"/>
<gene>
    <name evidence="3" type="ORF">GCM10011309_12310</name>
</gene>
<keyword evidence="4" id="KW-1185">Reference proteome</keyword>
<reference evidence="3 4" key="1">
    <citation type="journal article" date="2014" name="Int. J. Syst. Evol. Microbiol.">
        <title>Complete genome sequence of Corynebacterium casei LMG S-19264T (=DSM 44701T), isolated from a smear-ripened cheese.</title>
        <authorList>
            <consortium name="US DOE Joint Genome Institute (JGI-PGF)"/>
            <person name="Walter F."/>
            <person name="Albersmeier A."/>
            <person name="Kalinowski J."/>
            <person name="Ruckert C."/>
        </authorList>
    </citation>
    <scope>NUCLEOTIDE SEQUENCE [LARGE SCALE GENOMIC DNA]</scope>
    <source>
        <strain evidence="3 4">KCTC 23968</strain>
    </source>
</reference>
<dbReference type="EMBL" id="BMYV01000001">
    <property type="protein sequence ID" value="GGX63821.1"/>
    <property type="molecule type" value="Genomic_DNA"/>
</dbReference>
<proteinExistence type="predicted"/>
<feature type="chain" id="PRO_5037433245" description="PhoD-like phosphatase metallophosphatase domain-containing protein" evidence="1">
    <location>
        <begin position="23"/>
        <end position="377"/>
    </location>
</feature>
<evidence type="ECO:0000313" key="4">
    <source>
        <dbReference type="Proteomes" id="UP000600865"/>
    </source>
</evidence>
<dbReference type="Gene3D" id="3.60.21.70">
    <property type="entry name" value="PhoD-like phosphatase"/>
    <property type="match status" value="1"/>
</dbReference>
<comment type="caution">
    <text evidence="3">The sequence shown here is derived from an EMBL/GenBank/DDBJ whole genome shotgun (WGS) entry which is preliminary data.</text>
</comment>
<keyword evidence="1" id="KW-0732">Signal</keyword>